<dbReference type="HOGENOM" id="CLU_061288_2_0_1"/>
<name>H2XRF5_CIOIN</name>
<dbReference type="InterPro" id="IPR002048">
    <property type="entry name" value="EF_hand_dom"/>
</dbReference>
<reference evidence="6" key="1">
    <citation type="journal article" date="2002" name="Science">
        <title>The draft genome of Ciona intestinalis: insights into chordate and vertebrate origins.</title>
        <authorList>
            <person name="Dehal P."/>
            <person name="Satou Y."/>
            <person name="Campbell R.K."/>
            <person name="Chapman J."/>
            <person name="Degnan B."/>
            <person name="De Tomaso A."/>
            <person name="Davidson B."/>
            <person name="Di Gregorio A."/>
            <person name="Gelpke M."/>
            <person name="Goodstein D.M."/>
            <person name="Harafuji N."/>
            <person name="Hastings K.E."/>
            <person name="Ho I."/>
            <person name="Hotta K."/>
            <person name="Huang W."/>
            <person name="Kawashima T."/>
            <person name="Lemaire P."/>
            <person name="Martinez D."/>
            <person name="Meinertzhagen I.A."/>
            <person name="Necula S."/>
            <person name="Nonaka M."/>
            <person name="Putnam N."/>
            <person name="Rash S."/>
            <person name="Saiga H."/>
            <person name="Satake M."/>
            <person name="Terry A."/>
            <person name="Yamada L."/>
            <person name="Wang H.G."/>
            <person name="Awazu S."/>
            <person name="Azumi K."/>
            <person name="Boore J."/>
            <person name="Branno M."/>
            <person name="Chin-Bow S."/>
            <person name="DeSantis R."/>
            <person name="Doyle S."/>
            <person name="Francino P."/>
            <person name="Keys D.N."/>
            <person name="Haga S."/>
            <person name="Hayashi H."/>
            <person name="Hino K."/>
            <person name="Imai K.S."/>
            <person name="Inaba K."/>
            <person name="Kano S."/>
            <person name="Kobayashi K."/>
            <person name="Kobayashi M."/>
            <person name="Lee B.I."/>
            <person name="Makabe K.W."/>
            <person name="Manohar C."/>
            <person name="Matassi G."/>
            <person name="Medina M."/>
            <person name="Mochizuki Y."/>
            <person name="Mount S."/>
            <person name="Morishita T."/>
            <person name="Miura S."/>
            <person name="Nakayama A."/>
            <person name="Nishizaka S."/>
            <person name="Nomoto H."/>
            <person name="Ohta F."/>
            <person name="Oishi K."/>
            <person name="Rigoutsos I."/>
            <person name="Sano M."/>
            <person name="Sasaki A."/>
            <person name="Sasakura Y."/>
            <person name="Shoguchi E."/>
            <person name="Shin-i T."/>
            <person name="Spagnuolo A."/>
            <person name="Stainier D."/>
            <person name="Suzuki M.M."/>
            <person name="Tassy O."/>
            <person name="Takatori N."/>
            <person name="Tokuoka M."/>
            <person name="Yagi K."/>
            <person name="Yoshizaki F."/>
            <person name="Wada S."/>
            <person name="Zhang C."/>
            <person name="Hyatt P.D."/>
            <person name="Larimer F."/>
            <person name="Detter C."/>
            <person name="Doggett N."/>
            <person name="Glavina T."/>
            <person name="Hawkins T."/>
            <person name="Richardson P."/>
            <person name="Lucas S."/>
            <person name="Kohara Y."/>
            <person name="Levine M."/>
            <person name="Satoh N."/>
            <person name="Rokhsar D.S."/>
        </authorList>
    </citation>
    <scope>NUCLEOTIDE SEQUENCE [LARGE SCALE GENOMIC DNA]</scope>
</reference>
<dbReference type="InterPro" id="IPR011992">
    <property type="entry name" value="EF-hand-dom_pair"/>
</dbReference>
<feature type="domain" description="EF-hand" evidence="4">
    <location>
        <begin position="47"/>
        <end position="82"/>
    </location>
</feature>
<dbReference type="CDD" id="cd00051">
    <property type="entry name" value="EFh"/>
    <property type="match status" value="1"/>
</dbReference>
<dbReference type="InParanoid" id="H2XRF5"/>
<dbReference type="PANTHER" id="PTHR23048">
    <property type="entry name" value="MYOSIN LIGHT CHAIN 1, 3"/>
    <property type="match status" value="1"/>
</dbReference>
<sequence length="153" mass="17844">VEDILCEMGEERIVQYKNAFAKFDKDSSGIISSKQLRQLLRTLGHNPSDIVLRELVNQVDMDENGKIDFNEFIIMIGYFDKANNEDEDLSNIFRVFDRHERGCIDVEELRNIWNNFLQGMAPVDEFEEMIRVVDNDGNGEINRIELLEILSTR</sequence>
<dbReference type="GO" id="GO:0000226">
    <property type="term" value="P:microtubule cytoskeleton organization"/>
    <property type="evidence" value="ECO:0000318"/>
    <property type="project" value="GO_Central"/>
</dbReference>
<evidence type="ECO:0000256" key="3">
    <source>
        <dbReference type="ARBA" id="ARBA00022837"/>
    </source>
</evidence>
<evidence type="ECO:0000256" key="2">
    <source>
        <dbReference type="ARBA" id="ARBA00022737"/>
    </source>
</evidence>
<dbReference type="InterPro" id="IPR018247">
    <property type="entry name" value="EF_Hand_1_Ca_BS"/>
</dbReference>
<dbReference type="GO" id="GO:0005737">
    <property type="term" value="C:cytoplasm"/>
    <property type="evidence" value="ECO:0000318"/>
    <property type="project" value="GO_Central"/>
</dbReference>
<dbReference type="OMA" id="HERGCID"/>
<dbReference type="GO" id="GO:0005509">
    <property type="term" value="F:calcium ion binding"/>
    <property type="evidence" value="ECO:0000318"/>
    <property type="project" value="GO_Central"/>
</dbReference>
<keyword evidence="1" id="KW-0479">Metal-binding</keyword>
<dbReference type="FunFam" id="1.10.238.10:FF:000336">
    <property type="entry name" value="HLH domain-containing protein"/>
    <property type="match status" value="1"/>
</dbReference>
<dbReference type="Pfam" id="PF13499">
    <property type="entry name" value="EF-hand_7"/>
    <property type="match status" value="2"/>
</dbReference>
<keyword evidence="3" id="KW-0106">Calcium</keyword>
<reference evidence="5" key="4">
    <citation type="submission" date="2025-09" db="UniProtKB">
        <authorList>
            <consortium name="Ensembl"/>
        </authorList>
    </citation>
    <scope>IDENTIFICATION</scope>
</reference>
<feature type="domain" description="EF-hand" evidence="4">
    <location>
        <begin position="84"/>
        <end position="119"/>
    </location>
</feature>
<organism evidence="5 6">
    <name type="scientific">Ciona intestinalis</name>
    <name type="common">Transparent sea squirt</name>
    <name type="synonym">Ascidia intestinalis</name>
    <dbReference type="NCBI Taxonomy" id="7719"/>
    <lineage>
        <taxon>Eukaryota</taxon>
        <taxon>Metazoa</taxon>
        <taxon>Chordata</taxon>
        <taxon>Tunicata</taxon>
        <taxon>Ascidiacea</taxon>
        <taxon>Phlebobranchia</taxon>
        <taxon>Cionidae</taxon>
        <taxon>Ciona</taxon>
    </lineage>
</organism>
<dbReference type="GeneTree" id="ENSGT01050000245252"/>
<dbReference type="SUPFAM" id="SSF47473">
    <property type="entry name" value="EF-hand"/>
    <property type="match status" value="1"/>
</dbReference>
<feature type="domain" description="EF-hand" evidence="4">
    <location>
        <begin position="11"/>
        <end position="46"/>
    </location>
</feature>
<keyword evidence="2" id="KW-0677">Repeat</keyword>
<dbReference type="InterPro" id="IPR050230">
    <property type="entry name" value="CALM/Myosin/TropC-like"/>
</dbReference>
<dbReference type="EMBL" id="EAAA01000982">
    <property type="status" value="NOT_ANNOTATED_CDS"/>
    <property type="molecule type" value="Genomic_DNA"/>
</dbReference>
<dbReference type="Gene3D" id="1.10.238.10">
    <property type="entry name" value="EF-hand"/>
    <property type="match status" value="2"/>
</dbReference>
<reference evidence="5" key="2">
    <citation type="journal article" date="2008" name="Genome Biol.">
        <title>Improved genome assembly and evidence-based global gene model set for the chordate Ciona intestinalis: new insight into intron and operon populations.</title>
        <authorList>
            <person name="Satou Y."/>
            <person name="Mineta K."/>
            <person name="Ogasawara M."/>
            <person name="Sasakura Y."/>
            <person name="Shoguchi E."/>
            <person name="Ueno K."/>
            <person name="Yamada L."/>
            <person name="Matsumoto J."/>
            <person name="Wasserscheid J."/>
            <person name="Dewar K."/>
            <person name="Wiley G.B."/>
            <person name="Macmil S.L."/>
            <person name="Roe B.A."/>
            <person name="Zeller R.W."/>
            <person name="Hastings K.E."/>
            <person name="Lemaire P."/>
            <person name="Lindquist E."/>
            <person name="Endo T."/>
            <person name="Hotta K."/>
            <person name="Inaba K."/>
        </authorList>
    </citation>
    <scope>NUCLEOTIDE SEQUENCE [LARGE SCALE GENOMIC DNA]</scope>
    <source>
        <strain evidence="5">wild type</strain>
    </source>
</reference>
<dbReference type="GO" id="GO:0030234">
    <property type="term" value="F:enzyme regulator activity"/>
    <property type="evidence" value="ECO:0000318"/>
    <property type="project" value="GO_Central"/>
</dbReference>
<dbReference type="SMART" id="SM00054">
    <property type="entry name" value="EFh"/>
    <property type="match status" value="4"/>
</dbReference>
<dbReference type="PROSITE" id="PS00018">
    <property type="entry name" value="EF_HAND_1"/>
    <property type="match status" value="2"/>
</dbReference>
<protein>
    <recommendedName>
        <fullName evidence="4">EF-hand domain-containing protein</fullName>
    </recommendedName>
</protein>
<dbReference type="PROSITE" id="PS50222">
    <property type="entry name" value="EF_HAND_2"/>
    <property type="match status" value="4"/>
</dbReference>
<evidence type="ECO:0000313" key="6">
    <source>
        <dbReference type="Proteomes" id="UP000008144"/>
    </source>
</evidence>
<feature type="domain" description="EF-hand" evidence="4">
    <location>
        <begin position="121"/>
        <end position="153"/>
    </location>
</feature>
<evidence type="ECO:0000313" key="5">
    <source>
        <dbReference type="Ensembl" id="ENSCINP00000032239.1"/>
    </source>
</evidence>
<keyword evidence="6" id="KW-1185">Reference proteome</keyword>
<dbReference type="PANTHER" id="PTHR23048:SF59">
    <property type="entry name" value="EF-HAND SUPERFAMILY PROTEIN"/>
    <property type="match status" value="1"/>
</dbReference>
<dbReference type="Ensembl" id="ENSCINT00000036536.1">
    <property type="protein sequence ID" value="ENSCINP00000032239.1"/>
    <property type="gene ID" value="ENSCING00000020643.1"/>
</dbReference>
<dbReference type="AlphaFoldDB" id="H2XRF5"/>
<reference evidence="5" key="3">
    <citation type="submission" date="2025-08" db="UniProtKB">
        <authorList>
            <consortium name="Ensembl"/>
        </authorList>
    </citation>
    <scope>IDENTIFICATION</scope>
</reference>
<proteinExistence type="predicted"/>
<evidence type="ECO:0000256" key="1">
    <source>
        <dbReference type="ARBA" id="ARBA00022723"/>
    </source>
</evidence>
<dbReference type="FunFam" id="1.10.238.10:FF:000847">
    <property type="entry name" value="uncharacterized protein LOC100175312 isoform X1"/>
    <property type="match status" value="1"/>
</dbReference>
<dbReference type="Proteomes" id="UP000008144">
    <property type="component" value="Chromosome 12"/>
</dbReference>
<evidence type="ECO:0000259" key="4">
    <source>
        <dbReference type="PROSITE" id="PS50222"/>
    </source>
</evidence>
<accession>H2XRF5</accession>
<dbReference type="STRING" id="7719.ENSCINP00000032239"/>